<name>U1LR62_9MICO</name>
<keyword evidence="3" id="KW-1003">Cell membrane</keyword>
<proteinExistence type="inferred from homology"/>
<gene>
    <name evidence="8" type="ORF">L332_08815</name>
</gene>
<sequence>MIAALVFGIMIVRWSPVPYRFGWDGAIARRLLGFGLPLAAASLVVFASGYADQIVVGSVLGAQALGFYVLAFNLAAWPVSIFSLPLRAVAPAAFSAMKSEPHRMTSSFTRVLSILSCVAVPACLALSGAAGPVVAFVYGADWMPAAEPLVWLAGLATLRIWFELSYDYLVVAGRSGRLLAIQAVSFVAALPLMLLVVERLGPSGVAAAQLCVALVIAAPLYLASLSRIGVRIRAVLSAILMPILGGALAWGAGWLLSSAVAMPFAAASAAGLFAVAMAGILCLRHRDDLRLLRAAARGGAAT</sequence>
<comment type="similarity">
    <text evidence="2">Belongs to the polysaccharide synthase family.</text>
</comment>
<feature type="transmembrane region" description="Helical" evidence="7">
    <location>
        <begin position="67"/>
        <end position="90"/>
    </location>
</feature>
<keyword evidence="6 7" id="KW-0472">Membrane</keyword>
<dbReference type="EMBL" id="ASHR01000018">
    <property type="protein sequence ID" value="ERG64547.1"/>
    <property type="molecule type" value="Genomic_DNA"/>
</dbReference>
<keyword evidence="5 7" id="KW-1133">Transmembrane helix</keyword>
<dbReference type="InterPro" id="IPR050833">
    <property type="entry name" value="Poly_Biosynth_Transport"/>
</dbReference>
<keyword evidence="9" id="KW-1185">Reference proteome</keyword>
<dbReference type="PANTHER" id="PTHR30250">
    <property type="entry name" value="PST FAMILY PREDICTED COLANIC ACID TRANSPORTER"/>
    <property type="match status" value="1"/>
</dbReference>
<evidence type="ECO:0000256" key="5">
    <source>
        <dbReference type="ARBA" id="ARBA00022989"/>
    </source>
</evidence>
<keyword evidence="4 7" id="KW-0812">Transmembrane</keyword>
<evidence type="ECO:0000256" key="6">
    <source>
        <dbReference type="ARBA" id="ARBA00023136"/>
    </source>
</evidence>
<feature type="transmembrane region" description="Helical" evidence="7">
    <location>
        <begin position="178"/>
        <end position="197"/>
    </location>
</feature>
<dbReference type="GO" id="GO:0005886">
    <property type="term" value="C:plasma membrane"/>
    <property type="evidence" value="ECO:0007669"/>
    <property type="project" value="UniProtKB-SubCell"/>
</dbReference>
<evidence type="ECO:0008006" key="10">
    <source>
        <dbReference type="Google" id="ProtNLM"/>
    </source>
</evidence>
<evidence type="ECO:0000256" key="2">
    <source>
        <dbReference type="ARBA" id="ARBA00007430"/>
    </source>
</evidence>
<feature type="transmembrane region" description="Helical" evidence="7">
    <location>
        <begin position="203"/>
        <end position="222"/>
    </location>
</feature>
<comment type="subcellular location">
    <subcellularLocation>
        <location evidence="1">Cell membrane</location>
        <topology evidence="1">Multi-pass membrane protein</topology>
    </subcellularLocation>
</comment>
<evidence type="ECO:0000256" key="3">
    <source>
        <dbReference type="ARBA" id="ARBA00022475"/>
    </source>
</evidence>
<evidence type="ECO:0000313" key="9">
    <source>
        <dbReference type="Proteomes" id="UP000016462"/>
    </source>
</evidence>
<reference evidence="8 9" key="1">
    <citation type="journal article" date="2013" name="Genome Announc.">
        <title>First draft genome sequence from a member of the genus agrococcus, isolated from modern microbialites.</title>
        <authorList>
            <person name="White R.A.III."/>
            <person name="Grassa C.J."/>
            <person name="Suttle C.A."/>
        </authorList>
    </citation>
    <scope>NUCLEOTIDE SEQUENCE [LARGE SCALE GENOMIC DNA]</scope>
    <source>
        <strain evidence="8 9">RW1</strain>
    </source>
</reference>
<evidence type="ECO:0000256" key="1">
    <source>
        <dbReference type="ARBA" id="ARBA00004651"/>
    </source>
</evidence>
<dbReference type="PANTHER" id="PTHR30250:SF10">
    <property type="entry name" value="LIPOPOLYSACCHARIDE BIOSYNTHESIS PROTEIN WZXC"/>
    <property type="match status" value="1"/>
</dbReference>
<evidence type="ECO:0000256" key="7">
    <source>
        <dbReference type="SAM" id="Phobius"/>
    </source>
</evidence>
<comment type="caution">
    <text evidence="8">The sequence shown here is derived from an EMBL/GenBank/DDBJ whole genome shotgun (WGS) entry which is preliminary data.</text>
</comment>
<evidence type="ECO:0000313" key="8">
    <source>
        <dbReference type="EMBL" id="ERG64547.1"/>
    </source>
</evidence>
<accession>U1LR62</accession>
<evidence type="ECO:0000256" key="4">
    <source>
        <dbReference type="ARBA" id="ARBA00022692"/>
    </source>
</evidence>
<organism evidence="8 9">
    <name type="scientific">Agrococcus pavilionensis RW1</name>
    <dbReference type="NCBI Taxonomy" id="1330458"/>
    <lineage>
        <taxon>Bacteria</taxon>
        <taxon>Bacillati</taxon>
        <taxon>Actinomycetota</taxon>
        <taxon>Actinomycetes</taxon>
        <taxon>Micrococcales</taxon>
        <taxon>Microbacteriaceae</taxon>
        <taxon>Agrococcus</taxon>
    </lineage>
</organism>
<feature type="transmembrane region" description="Helical" evidence="7">
    <location>
        <begin position="234"/>
        <end position="256"/>
    </location>
</feature>
<dbReference type="Pfam" id="PF13440">
    <property type="entry name" value="Polysacc_synt_3"/>
    <property type="match status" value="1"/>
</dbReference>
<protein>
    <recommendedName>
        <fullName evidence="10">Polysaccharide biosynthesis protein C-terminal domain-containing protein</fullName>
    </recommendedName>
</protein>
<dbReference type="AlphaFoldDB" id="U1LR62"/>
<dbReference type="Proteomes" id="UP000016462">
    <property type="component" value="Unassembled WGS sequence"/>
</dbReference>
<feature type="transmembrane region" description="Helical" evidence="7">
    <location>
        <begin position="149"/>
        <end position="166"/>
    </location>
</feature>
<feature type="transmembrane region" description="Helical" evidence="7">
    <location>
        <begin position="262"/>
        <end position="283"/>
    </location>
</feature>
<feature type="transmembrane region" description="Helical" evidence="7">
    <location>
        <begin position="111"/>
        <end position="137"/>
    </location>
</feature>